<dbReference type="InterPro" id="IPR029045">
    <property type="entry name" value="ClpP/crotonase-like_dom_sf"/>
</dbReference>
<dbReference type="PANTHER" id="PTHR42853:SF3">
    <property type="entry name" value="ACETYL-COENZYME A CARBOXYLASE CARBOXYL TRANSFERASE SUBUNIT ALPHA, CHLOROPLASTIC"/>
    <property type="match status" value="1"/>
</dbReference>
<keyword evidence="10" id="KW-0963">Cytoplasm</keyword>
<evidence type="ECO:0000256" key="9">
    <source>
        <dbReference type="ARBA" id="ARBA00049152"/>
    </source>
</evidence>
<dbReference type="OrthoDB" id="9808023at2"/>
<dbReference type="Pfam" id="PF03255">
    <property type="entry name" value="ACCA"/>
    <property type="match status" value="1"/>
</dbReference>
<evidence type="ECO:0000256" key="7">
    <source>
        <dbReference type="ARBA" id="ARBA00023098"/>
    </source>
</evidence>
<comment type="subunit">
    <text evidence="10">Acetyl-CoA carboxylase is a heterohexamer composed of biotin carboxyl carrier protein (AccB), biotin carboxylase (AccC) and two subunits each of ACCase subunit alpha (AccA) and ACCase subunit beta (AccD).</text>
</comment>
<protein>
    <recommendedName>
        <fullName evidence="10">Acetyl-coenzyme A carboxylase carboxyl transferase subunit alpha</fullName>
        <shortName evidence="10">ACCase subunit alpha</shortName>
        <shortName evidence="10">Acetyl-CoA carboxylase carboxyltransferase subunit alpha</shortName>
        <ecNumber evidence="10">2.1.3.15</ecNumber>
    </recommendedName>
</protein>
<dbReference type="Proteomes" id="UP000183028">
    <property type="component" value="Unassembled WGS sequence"/>
</dbReference>
<dbReference type="NCBIfam" id="NF041504">
    <property type="entry name" value="AccA_sub"/>
    <property type="match status" value="1"/>
</dbReference>
<dbReference type="GO" id="GO:0009317">
    <property type="term" value="C:acetyl-CoA carboxylase complex"/>
    <property type="evidence" value="ECO:0007669"/>
    <property type="project" value="InterPro"/>
</dbReference>
<evidence type="ECO:0000256" key="10">
    <source>
        <dbReference type="HAMAP-Rule" id="MF_00823"/>
    </source>
</evidence>
<dbReference type="Gene3D" id="3.90.226.10">
    <property type="entry name" value="2-enoyl-CoA Hydratase, Chain A, domain 1"/>
    <property type="match status" value="1"/>
</dbReference>
<dbReference type="GO" id="GO:0003989">
    <property type="term" value="F:acetyl-CoA carboxylase activity"/>
    <property type="evidence" value="ECO:0007669"/>
    <property type="project" value="InterPro"/>
</dbReference>
<feature type="coiled-coil region" evidence="11">
    <location>
        <begin position="3"/>
        <end position="51"/>
    </location>
</feature>
<accession>A0A1H6S079</accession>
<evidence type="ECO:0000256" key="8">
    <source>
        <dbReference type="ARBA" id="ARBA00023160"/>
    </source>
</evidence>
<keyword evidence="14" id="KW-1185">Reference proteome</keyword>
<organism evidence="13 14">
    <name type="scientific">Sharpea azabuensis</name>
    <dbReference type="NCBI Taxonomy" id="322505"/>
    <lineage>
        <taxon>Bacteria</taxon>
        <taxon>Bacillati</taxon>
        <taxon>Bacillota</taxon>
        <taxon>Erysipelotrichia</taxon>
        <taxon>Erysipelotrichales</taxon>
        <taxon>Coprobacillaceae</taxon>
        <taxon>Sharpea</taxon>
    </lineage>
</organism>
<dbReference type="InterPro" id="IPR011763">
    <property type="entry name" value="COA_CT_C"/>
</dbReference>
<dbReference type="InterPro" id="IPR001095">
    <property type="entry name" value="Acetyl_CoA_COase_a_su"/>
</dbReference>
<dbReference type="eggNOG" id="COG0825">
    <property type="taxonomic scope" value="Bacteria"/>
</dbReference>
<keyword evidence="8 10" id="KW-0275">Fatty acid biosynthesis</keyword>
<dbReference type="STRING" id="322505.SAMN04487836_13014"/>
<comment type="catalytic activity">
    <reaction evidence="9 10">
        <text>N(6)-carboxybiotinyl-L-lysyl-[protein] + acetyl-CoA = N(6)-biotinyl-L-lysyl-[protein] + malonyl-CoA</text>
        <dbReference type="Rhea" id="RHEA:54728"/>
        <dbReference type="Rhea" id="RHEA-COMP:10505"/>
        <dbReference type="Rhea" id="RHEA-COMP:10506"/>
        <dbReference type="ChEBI" id="CHEBI:57288"/>
        <dbReference type="ChEBI" id="CHEBI:57384"/>
        <dbReference type="ChEBI" id="CHEBI:83144"/>
        <dbReference type="ChEBI" id="CHEBI:83145"/>
        <dbReference type="EC" id="2.1.3.15"/>
    </reaction>
</comment>
<evidence type="ECO:0000256" key="6">
    <source>
        <dbReference type="ARBA" id="ARBA00022840"/>
    </source>
</evidence>
<comment type="pathway">
    <text evidence="1 10">Lipid metabolism; malonyl-CoA biosynthesis; malonyl-CoA from acetyl-CoA: step 1/1.</text>
</comment>
<comment type="subcellular location">
    <subcellularLocation>
        <location evidence="10">Cytoplasm</location>
    </subcellularLocation>
</comment>
<dbReference type="EC" id="2.1.3.15" evidence="10"/>
<evidence type="ECO:0000256" key="2">
    <source>
        <dbReference type="ARBA" id="ARBA00022516"/>
    </source>
</evidence>
<sequence length="311" mass="35187">MTLKEKQDTLQKSIDQLNMMQNDPTMQHQDIEKLKREIEKEKQDIYSHLSAYDRLYLARRQDRPHLRDYINQLFDDFIEMHGDRYFGDDQAIVGGIAYFENQPVTIIGHQKGHNLDDNMQCRFGMASPEGYRKAIRLMKQAEKFHRPIITFVDTPGAYPAKEAEENNVGEAIGQCLLALSDIKTPVIAIVIGEGGSGGALALSVGDHLAMLENAVYSVLSPEGFASILWKDKSGERVAEACEVMKMTAYDLLDFHIIDEIIPEAQGGANQDPLVSYKAIKAMLEEQLSVLKKMAIKDLLRKRYEKLRVIGK</sequence>
<keyword evidence="11" id="KW-0175">Coiled coil</keyword>
<reference evidence="14" key="1">
    <citation type="submission" date="2016-10" db="EMBL/GenBank/DDBJ databases">
        <authorList>
            <person name="Varghese N."/>
            <person name="Submissions S."/>
        </authorList>
    </citation>
    <scope>NUCLEOTIDE SEQUENCE [LARGE SCALE GENOMIC DNA]</scope>
    <source>
        <strain evidence="14">DSM 20406</strain>
    </source>
</reference>
<dbReference type="PROSITE" id="PS50989">
    <property type="entry name" value="COA_CT_CTER"/>
    <property type="match status" value="1"/>
</dbReference>
<dbReference type="RefSeq" id="WP_074731576.1">
    <property type="nucleotide sequence ID" value="NZ_CACVTN010000030.1"/>
</dbReference>
<dbReference type="SUPFAM" id="SSF52096">
    <property type="entry name" value="ClpP/crotonase"/>
    <property type="match status" value="1"/>
</dbReference>
<evidence type="ECO:0000256" key="11">
    <source>
        <dbReference type="SAM" id="Coils"/>
    </source>
</evidence>
<dbReference type="GO" id="GO:0006633">
    <property type="term" value="P:fatty acid biosynthetic process"/>
    <property type="evidence" value="ECO:0007669"/>
    <property type="project" value="UniProtKB-KW"/>
</dbReference>
<dbReference type="NCBIfam" id="TIGR00513">
    <property type="entry name" value="accA"/>
    <property type="match status" value="1"/>
</dbReference>
<evidence type="ECO:0000256" key="4">
    <source>
        <dbReference type="ARBA" id="ARBA00022741"/>
    </source>
</evidence>
<dbReference type="AlphaFoldDB" id="A0A1H6S079"/>
<evidence type="ECO:0000256" key="5">
    <source>
        <dbReference type="ARBA" id="ARBA00022832"/>
    </source>
</evidence>
<comment type="function">
    <text evidence="10">Component of the acetyl coenzyme A carboxylase (ACC) complex. First, biotin carboxylase catalyzes the carboxylation of biotin on its carrier protein (BCCP) and then the CO(2) group is transferred by the carboxyltransferase to acetyl-CoA to form malonyl-CoA.</text>
</comment>
<gene>
    <name evidence="10" type="primary">accA</name>
    <name evidence="13" type="ORF">SAMN04487834_101230</name>
</gene>
<proteinExistence type="inferred from homology"/>
<evidence type="ECO:0000259" key="12">
    <source>
        <dbReference type="PROSITE" id="PS50989"/>
    </source>
</evidence>
<dbReference type="GO" id="GO:0005524">
    <property type="term" value="F:ATP binding"/>
    <property type="evidence" value="ECO:0007669"/>
    <property type="project" value="UniProtKB-KW"/>
</dbReference>
<evidence type="ECO:0000313" key="13">
    <source>
        <dbReference type="EMBL" id="SEI61319.1"/>
    </source>
</evidence>
<keyword evidence="7 10" id="KW-0443">Lipid metabolism</keyword>
<comment type="similarity">
    <text evidence="10">Belongs to the AccA family.</text>
</comment>
<evidence type="ECO:0000256" key="1">
    <source>
        <dbReference type="ARBA" id="ARBA00004956"/>
    </source>
</evidence>
<evidence type="ECO:0000256" key="3">
    <source>
        <dbReference type="ARBA" id="ARBA00022679"/>
    </source>
</evidence>
<keyword evidence="2 10" id="KW-0444">Lipid biosynthesis</keyword>
<keyword evidence="4 10" id="KW-0547">Nucleotide-binding</keyword>
<dbReference type="HAMAP" id="MF_00823">
    <property type="entry name" value="AcetylCoA_CT_alpha"/>
    <property type="match status" value="1"/>
</dbReference>
<dbReference type="UniPathway" id="UPA00655">
    <property type="reaction ID" value="UER00711"/>
</dbReference>
<dbReference type="NCBIfam" id="NF004344">
    <property type="entry name" value="PRK05724.1"/>
    <property type="match status" value="1"/>
</dbReference>
<evidence type="ECO:0000313" key="14">
    <source>
        <dbReference type="Proteomes" id="UP000183028"/>
    </source>
</evidence>
<keyword evidence="5 10" id="KW-0276">Fatty acid metabolism</keyword>
<name>A0A1H6S079_9FIRM</name>
<feature type="domain" description="CoA carboxyltransferase C-terminal" evidence="12">
    <location>
        <begin position="30"/>
        <end position="289"/>
    </location>
</feature>
<dbReference type="PRINTS" id="PR01069">
    <property type="entry name" value="ACCCTRFRASEA"/>
</dbReference>
<keyword evidence="3 10" id="KW-0808">Transferase</keyword>
<dbReference type="GO" id="GO:2001295">
    <property type="term" value="P:malonyl-CoA biosynthetic process"/>
    <property type="evidence" value="ECO:0007669"/>
    <property type="project" value="UniProtKB-UniRule"/>
</dbReference>
<dbReference type="EMBL" id="FNYK01000012">
    <property type="protein sequence ID" value="SEI61319.1"/>
    <property type="molecule type" value="Genomic_DNA"/>
</dbReference>
<dbReference type="PANTHER" id="PTHR42853">
    <property type="entry name" value="ACETYL-COENZYME A CARBOXYLASE CARBOXYL TRANSFERASE SUBUNIT ALPHA"/>
    <property type="match status" value="1"/>
</dbReference>
<dbReference type="GO" id="GO:0016743">
    <property type="term" value="F:carboxyl- or carbamoyltransferase activity"/>
    <property type="evidence" value="ECO:0007669"/>
    <property type="project" value="UniProtKB-UniRule"/>
</dbReference>
<keyword evidence="6 10" id="KW-0067">ATP-binding</keyword>